<comment type="caution">
    <text evidence="13">The sequence shown here is derived from an EMBL/GenBank/DDBJ whole genome shotgun (WGS) entry which is preliminary data.</text>
</comment>
<dbReference type="InterPro" id="IPR008969">
    <property type="entry name" value="CarboxyPept-like_regulatory"/>
</dbReference>
<evidence type="ECO:0000256" key="4">
    <source>
        <dbReference type="ARBA" id="ARBA00022692"/>
    </source>
</evidence>
<dbReference type="InterPro" id="IPR023996">
    <property type="entry name" value="TonB-dep_OMP_SusC/RagA"/>
</dbReference>
<evidence type="ECO:0000256" key="7">
    <source>
        <dbReference type="ARBA" id="ARBA00023237"/>
    </source>
</evidence>
<evidence type="ECO:0000313" key="14">
    <source>
        <dbReference type="Proteomes" id="UP000438760"/>
    </source>
</evidence>
<protein>
    <submittedName>
        <fullName evidence="13">SusC/RagA family TonB-linked outer membrane protein</fullName>
    </submittedName>
</protein>
<sequence length="1011" mass="113131">MKLNYTIKIGYRMALFLSILLTYNTHAVNFDANLTDFDQNKKNKVTGLVKDNYGALPGVHVIVKQTNVATSTDLDGKFTIEVAKGQTLVFSMIGFEDKTITYQSGNNFNIVLNQKTSTLDEIVVNAGYYSVKDRERTGSIARVTAKDIELQPINNPLQALQGRTPGVSITEHSGVPGGGIDIEIRGQNFMGLQNSGRNNPFYIIDGVPFLSDALGTNNGNLSYEILQAKISPLNAINPSDIESIEILKDADATAIYGSRGANGVVLITTKKGTQSKTSFTISSTTSFSKVPKFLDMMNTQQYIKMREEAYLNANASFPANAYDINGVWDKNRYTNWQKELIGDTATAQETSLGIRGGNEFSNFNINYSHSESTTVFPTDKGYKRNSALMSYNYMSKNRKLSVNSSTLYSNQSNNLPTADLTKQSLTLAPNAPSLYDKNGEINWQDGTFRNPMANLKSSYENKTSTIILNSSISYTLIKNLNAKINIGYTNNHLEERVLIPHTIFNPAANLTSERSESNLSNQKSQSFIIEPQLAYNLSFKKHSLNTLIGFSYQQNDNESDQIRAKNFSSNAFIKNIGAAKEQLIVSTGKNQYKYASVFARINYMYAQKYIVNLTARRDGSSRFGDDYKFGNFGAIGAAWIFSKENFAKNISWLSFGKLRTSYGITGSDNIGDYAYLDTYTINRYQYNDQVTLSPTALYNPKFKWENTTKFEIATELSFFNDRLSSSIAYYNNRSSDQLIGTTLPSTTGFNSISGNSPAVVENKGWEFSIFSQNIKTKNFSWTTDFNLSFPKNELVSYPGLEQGTESSKYVIGKPIQIIKMYKYQGLDPKTGEFTFYDYNGDGKITSLDKEHTVSLAPKFHGGLHNTISYKNLSLDFLFYFVKKDNYNINKYYNSPGAAMLNLPSAMNDYHSSSNPNATYMPAIYNNPKNSLQINYTESDATISDASYIRLKNVALSYVMKIPKIKVESLRLSLQGQNLWTITSYKGMDPEFVSFGYLPPLRTISFSAQLTF</sequence>
<dbReference type="EMBL" id="WMJX01000022">
    <property type="protein sequence ID" value="MTG98542.1"/>
    <property type="molecule type" value="Genomic_DNA"/>
</dbReference>
<dbReference type="GO" id="GO:0009279">
    <property type="term" value="C:cell outer membrane"/>
    <property type="evidence" value="ECO:0007669"/>
    <property type="project" value="UniProtKB-SubCell"/>
</dbReference>
<feature type="domain" description="TonB-dependent receptor plug" evidence="12">
    <location>
        <begin position="134"/>
        <end position="264"/>
    </location>
</feature>
<dbReference type="SUPFAM" id="SSF56935">
    <property type="entry name" value="Porins"/>
    <property type="match status" value="1"/>
</dbReference>
<dbReference type="Gene3D" id="2.170.130.10">
    <property type="entry name" value="TonB-dependent receptor, plug domain"/>
    <property type="match status" value="1"/>
</dbReference>
<keyword evidence="14" id="KW-1185">Reference proteome</keyword>
<keyword evidence="6 8" id="KW-0472">Membrane</keyword>
<dbReference type="PROSITE" id="PS52016">
    <property type="entry name" value="TONB_DEPENDENT_REC_3"/>
    <property type="match status" value="1"/>
</dbReference>
<evidence type="ECO:0000256" key="6">
    <source>
        <dbReference type="ARBA" id="ARBA00023136"/>
    </source>
</evidence>
<dbReference type="Gene3D" id="2.60.40.1120">
    <property type="entry name" value="Carboxypeptidase-like, regulatory domain"/>
    <property type="match status" value="1"/>
</dbReference>
<dbReference type="InterPro" id="IPR036942">
    <property type="entry name" value="Beta-barrel_TonB_sf"/>
</dbReference>
<evidence type="ECO:0000256" key="3">
    <source>
        <dbReference type="ARBA" id="ARBA00022452"/>
    </source>
</evidence>
<comment type="similarity">
    <text evidence="8 9">Belongs to the TonB-dependent receptor family.</text>
</comment>
<accession>A0A6I3LQU4</accession>
<keyword evidence="4 8" id="KW-0812">Transmembrane</keyword>
<dbReference type="SUPFAM" id="SSF49464">
    <property type="entry name" value="Carboxypeptidase regulatory domain-like"/>
    <property type="match status" value="1"/>
</dbReference>
<dbReference type="Gene3D" id="2.40.170.20">
    <property type="entry name" value="TonB-dependent receptor, beta-barrel domain"/>
    <property type="match status" value="1"/>
</dbReference>
<evidence type="ECO:0000256" key="1">
    <source>
        <dbReference type="ARBA" id="ARBA00004571"/>
    </source>
</evidence>
<dbReference type="InterPro" id="IPR023997">
    <property type="entry name" value="TonB-dep_OMP_SusC/RagA_CS"/>
</dbReference>
<evidence type="ECO:0000256" key="5">
    <source>
        <dbReference type="ARBA" id="ARBA00023077"/>
    </source>
</evidence>
<dbReference type="Proteomes" id="UP000438760">
    <property type="component" value="Unassembled WGS sequence"/>
</dbReference>
<evidence type="ECO:0000313" key="13">
    <source>
        <dbReference type="EMBL" id="MTG98542.1"/>
    </source>
</evidence>
<evidence type="ECO:0000259" key="11">
    <source>
        <dbReference type="Pfam" id="PF00593"/>
    </source>
</evidence>
<evidence type="ECO:0000256" key="2">
    <source>
        <dbReference type="ARBA" id="ARBA00022448"/>
    </source>
</evidence>
<dbReference type="NCBIfam" id="TIGR04057">
    <property type="entry name" value="SusC_RagA_signa"/>
    <property type="match status" value="1"/>
</dbReference>
<feature type="signal peptide" evidence="10">
    <location>
        <begin position="1"/>
        <end position="27"/>
    </location>
</feature>
<evidence type="ECO:0000256" key="10">
    <source>
        <dbReference type="SAM" id="SignalP"/>
    </source>
</evidence>
<dbReference type="InterPro" id="IPR012910">
    <property type="entry name" value="Plug_dom"/>
</dbReference>
<keyword evidence="2 8" id="KW-0813">Transport</keyword>
<name>A0A6I3LQU4_9FLAO</name>
<keyword evidence="10" id="KW-0732">Signal</keyword>
<gene>
    <name evidence="13" type="ORF">GJV76_10465</name>
</gene>
<comment type="subcellular location">
    <subcellularLocation>
        <location evidence="1 8">Cell outer membrane</location>
        <topology evidence="1 8">Multi-pass membrane protein</topology>
    </subcellularLocation>
</comment>
<dbReference type="OrthoDB" id="9768177at2"/>
<dbReference type="Pfam" id="PF07715">
    <property type="entry name" value="Plug"/>
    <property type="match status" value="1"/>
</dbReference>
<dbReference type="Pfam" id="PF13715">
    <property type="entry name" value="CarbopepD_reg_2"/>
    <property type="match status" value="1"/>
</dbReference>
<dbReference type="InterPro" id="IPR037066">
    <property type="entry name" value="Plug_dom_sf"/>
</dbReference>
<evidence type="ECO:0000256" key="8">
    <source>
        <dbReference type="PROSITE-ProRule" id="PRU01360"/>
    </source>
</evidence>
<dbReference type="AlphaFoldDB" id="A0A6I3LQU4"/>
<dbReference type="NCBIfam" id="TIGR04056">
    <property type="entry name" value="OMP_RagA_SusC"/>
    <property type="match status" value="1"/>
</dbReference>
<keyword evidence="3 8" id="KW-1134">Transmembrane beta strand</keyword>
<dbReference type="InterPro" id="IPR039426">
    <property type="entry name" value="TonB-dep_rcpt-like"/>
</dbReference>
<keyword evidence="5 9" id="KW-0798">TonB box</keyword>
<evidence type="ECO:0000259" key="12">
    <source>
        <dbReference type="Pfam" id="PF07715"/>
    </source>
</evidence>
<keyword evidence="7 8" id="KW-0998">Cell outer membrane</keyword>
<proteinExistence type="inferred from homology"/>
<dbReference type="InterPro" id="IPR000531">
    <property type="entry name" value="Beta-barrel_TonB"/>
</dbReference>
<evidence type="ECO:0000256" key="9">
    <source>
        <dbReference type="RuleBase" id="RU003357"/>
    </source>
</evidence>
<dbReference type="RefSeq" id="WP_155092565.1">
    <property type="nucleotide sequence ID" value="NZ_WMJX01000022.1"/>
</dbReference>
<dbReference type="Pfam" id="PF00593">
    <property type="entry name" value="TonB_dep_Rec_b-barrel"/>
    <property type="match status" value="1"/>
</dbReference>
<organism evidence="13 14">
    <name type="scientific">Myroides albus</name>
    <dbReference type="NCBI Taxonomy" id="2562892"/>
    <lineage>
        <taxon>Bacteria</taxon>
        <taxon>Pseudomonadati</taxon>
        <taxon>Bacteroidota</taxon>
        <taxon>Flavobacteriia</taxon>
        <taxon>Flavobacteriales</taxon>
        <taxon>Flavobacteriaceae</taxon>
        <taxon>Myroides</taxon>
    </lineage>
</organism>
<reference evidence="13 14" key="1">
    <citation type="submission" date="2019-11" db="EMBL/GenBank/DDBJ databases">
        <title>Genome of Strain BIT-d1.</title>
        <authorList>
            <person name="Yang Y."/>
        </authorList>
    </citation>
    <scope>NUCLEOTIDE SEQUENCE [LARGE SCALE GENOMIC DNA]</scope>
    <source>
        <strain evidence="13 14">BIT-d1</strain>
    </source>
</reference>
<feature type="domain" description="TonB-dependent receptor-like beta-barrel" evidence="11">
    <location>
        <begin position="407"/>
        <end position="978"/>
    </location>
</feature>
<feature type="chain" id="PRO_5026278946" evidence="10">
    <location>
        <begin position="28"/>
        <end position="1011"/>
    </location>
</feature>